<evidence type="ECO:0000259" key="1">
    <source>
        <dbReference type="Pfam" id="PF04253"/>
    </source>
</evidence>
<dbReference type="PANTHER" id="PTHR10404">
    <property type="entry name" value="N-ACETYLATED-ALPHA-LINKED ACIDIC DIPEPTIDASE"/>
    <property type="match status" value="1"/>
</dbReference>
<dbReference type="PANTHER" id="PTHR10404:SF32">
    <property type="entry name" value="INACTIVE N-ACETYLATED-ALPHA-LINKED ACIDIC DIPEPTIDASE-LIKE PROTEIN 2"/>
    <property type="match status" value="1"/>
</dbReference>
<organism evidence="2 3">
    <name type="scientific">Clarias magur</name>
    <name type="common">Asian catfish</name>
    <name type="synonym">Macropteronotus magur</name>
    <dbReference type="NCBI Taxonomy" id="1594786"/>
    <lineage>
        <taxon>Eukaryota</taxon>
        <taxon>Metazoa</taxon>
        <taxon>Chordata</taxon>
        <taxon>Craniata</taxon>
        <taxon>Vertebrata</taxon>
        <taxon>Euteleostomi</taxon>
        <taxon>Actinopterygii</taxon>
        <taxon>Neopterygii</taxon>
        <taxon>Teleostei</taxon>
        <taxon>Ostariophysi</taxon>
        <taxon>Siluriformes</taxon>
        <taxon>Clariidae</taxon>
        <taxon>Clarias</taxon>
    </lineage>
</organism>
<dbReference type="Pfam" id="PF04253">
    <property type="entry name" value="TFR_dimer"/>
    <property type="match status" value="1"/>
</dbReference>
<dbReference type="InterPro" id="IPR036757">
    <property type="entry name" value="TFR-like_dimer_dom_sf"/>
</dbReference>
<dbReference type="Gene3D" id="1.20.930.40">
    <property type="entry name" value="Transferrin receptor-like, dimerisation domain"/>
    <property type="match status" value="1"/>
</dbReference>
<dbReference type="InterPro" id="IPR039373">
    <property type="entry name" value="Peptidase_M28B"/>
</dbReference>
<protein>
    <submittedName>
        <fullName evidence="2">Inactive N-acetylated-alpha-linked acidic dipeptidase-like protein 2</fullName>
    </submittedName>
</protein>
<dbReference type="InterPro" id="IPR007365">
    <property type="entry name" value="TFR-like_dimer_dom"/>
</dbReference>
<proteinExistence type="predicted"/>
<evidence type="ECO:0000313" key="2">
    <source>
        <dbReference type="EMBL" id="KAF5910067.1"/>
    </source>
</evidence>
<reference evidence="2" key="1">
    <citation type="submission" date="2020-07" db="EMBL/GenBank/DDBJ databases">
        <title>Clarias magur genome sequencing, assembly and annotation.</title>
        <authorList>
            <person name="Kushwaha B."/>
            <person name="Kumar R."/>
            <person name="Das P."/>
            <person name="Joshi C.G."/>
            <person name="Kumar D."/>
            <person name="Nagpure N.S."/>
            <person name="Pandey M."/>
            <person name="Agarwal S."/>
            <person name="Srivastava S."/>
            <person name="Singh M."/>
            <person name="Sahoo L."/>
            <person name="Jayasankar P."/>
            <person name="Meher P.K."/>
            <person name="Koringa P.G."/>
            <person name="Iquebal M.A."/>
            <person name="Das S.P."/>
            <person name="Bit A."/>
            <person name="Patnaik S."/>
            <person name="Patel N."/>
            <person name="Shah T.M."/>
            <person name="Hinsu A."/>
            <person name="Jena J.K."/>
        </authorList>
    </citation>
    <scope>NUCLEOTIDE SEQUENCE</scope>
    <source>
        <strain evidence="2">CIFAMagur01</strain>
        <tissue evidence="2">Testis</tissue>
    </source>
</reference>
<gene>
    <name evidence="2" type="primary">naaladl2</name>
    <name evidence="2" type="ORF">DAT39_000321</name>
</gene>
<evidence type="ECO:0000313" key="3">
    <source>
        <dbReference type="Proteomes" id="UP000727407"/>
    </source>
</evidence>
<feature type="domain" description="Transferrin receptor-like dimerisation" evidence="1">
    <location>
        <begin position="72"/>
        <end position="176"/>
    </location>
</feature>
<dbReference type="SUPFAM" id="SSF47672">
    <property type="entry name" value="Transferrin receptor-like dimerisation domain"/>
    <property type="match status" value="1"/>
</dbReference>
<dbReference type="OrthoDB" id="5841748at2759"/>
<sequence>SAHFLSEAFFPFESLLAETLDPNFRLHETVAKMTAEAIVRLATDPVLPFLPLDITLDVQNKLKADHLIRPDLLAAAASLRENSSFFQSEIMRPANDPKERDPSHVRMLNDVLRDLEKSFLISDPPQGFSRNILYGLNRKTQGFAILNASVDDFKHSSVNQSLSQVYNSICSAEKLIQSGLELFEDDHDGSH</sequence>
<dbReference type="Proteomes" id="UP000727407">
    <property type="component" value="Unassembled WGS sequence"/>
</dbReference>
<keyword evidence="3" id="KW-1185">Reference proteome</keyword>
<feature type="non-terminal residue" evidence="2">
    <location>
        <position position="191"/>
    </location>
</feature>
<dbReference type="EMBL" id="QNUK01000001">
    <property type="protein sequence ID" value="KAF5910067.1"/>
    <property type="molecule type" value="Genomic_DNA"/>
</dbReference>
<name>A0A8J4XHD9_CLAMG</name>
<accession>A0A8J4XHD9</accession>
<dbReference type="AlphaFoldDB" id="A0A8J4XHD9"/>
<comment type="caution">
    <text evidence="2">The sequence shown here is derived from an EMBL/GenBank/DDBJ whole genome shotgun (WGS) entry which is preliminary data.</text>
</comment>